<protein>
    <submittedName>
        <fullName evidence="2">EGF-like domain-containing protein</fullName>
    </submittedName>
</protein>
<dbReference type="WBParaSite" id="JU765_v2.g17955.t1">
    <property type="protein sequence ID" value="JU765_v2.g17955.t1"/>
    <property type="gene ID" value="JU765_v2.g17955"/>
</dbReference>
<organism evidence="1 2">
    <name type="scientific">Panagrolaimus sp. JU765</name>
    <dbReference type="NCBI Taxonomy" id="591449"/>
    <lineage>
        <taxon>Eukaryota</taxon>
        <taxon>Metazoa</taxon>
        <taxon>Ecdysozoa</taxon>
        <taxon>Nematoda</taxon>
        <taxon>Chromadorea</taxon>
        <taxon>Rhabditida</taxon>
        <taxon>Tylenchina</taxon>
        <taxon>Panagrolaimomorpha</taxon>
        <taxon>Panagrolaimoidea</taxon>
        <taxon>Panagrolaimidae</taxon>
        <taxon>Panagrolaimus</taxon>
    </lineage>
</organism>
<proteinExistence type="predicted"/>
<dbReference type="Proteomes" id="UP000887576">
    <property type="component" value="Unplaced"/>
</dbReference>
<reference evidence="2" key="1">
    <citation type="submission" date="2022-11" db="UniProtKB">
        <authorList>
            <consortium name="WormBaseParasite"/>
        </authorList>
    </citation>
    <scope>IDENTIFICATION</scope>
</reference>
<evidence type="ECO:0000313" key="1">
    <source>
        <dbReference type="Proteomes" id="UP000887576"/>
    </source>
</evidence>
<name>A0AC34QNJ0_9BILA</name>
<evidence type="ECO:0000313" key="2">
    <source>
        <dbReference type="WBParaSite" id="JU765_v2.g17955.t1"/>
    </source>
</evidence>
<sequence>MSNALIDFCWEEEPNSCGSEGKCILQKTGNRCLCPDGFMGFGCKRPCQDIYKSCQRWFEERRCEWAKPISPFFFDNCPLSCGRCKSGDKKLKMPLPPILEPLSWLIGRWRTRTLGVGFRFPVFLDSAYDEILDFGITQVPSFDRPPLSVRIHATLISDKTVQHDEVGFMTVKPFKEDTGFLVQKAEKGDDLVAIEMVSNNGLITIEEGILLPNEIHLSVVHKISYLGDNHPSIFMTANRSFHLLSEHILEERVRMITNSGKIIKFRKKYFKIFDYLTDFI</sequence>
<accession>A0AC34QNJ0</accession>